<keyword evidence="3" id="KW-1185">Reference proteome</keyword>
<evidence type="ECO:0000313" key="3">
    <source>
        <dbReference type="Proteomes" id="UP000216101"/>
    </source>
</evidence>
<evidence type="ECO:0000313" key="2">
    <source>
        <dbReference type="EMBL" id="OZY86619.1"/>
    </source>
</evidence>
<organism evidence="2 3">
    <name type="scientific">Cellvibrio mixtus</name>
    <dbReference type="NCBI Taxonomy" id="39650"/>
    <lineage>
        <taxon>Bacteria</taxon>
        <taxon>Pseudomonadati</taxon>
        <taxon>Pseudomonadota</taxon>
        <taxon>Gammaproteobacteria</taxon>
        <taxon>Cellvibrionales</taxon>
        <taxon>Cellvibrionaceae</taxon>
        <taxon>Cellvibrio</taxon>
    </lineage>
</organism>
<dbReference type="Pfam" id="PF09694">
    <property type="entry name" value="Gcw_chp"/>
    <property type="match status" value="1"/>
</dbReference>
<reference evidence="3" key="1">
    <citation type="submission" date="2017-05" db="EMBL/GenBank/DDBJ databases">
        <authorList>
            <person name="Barney B.M."/>
        </authorList>
    </citation>
    <scope>NUCLEOTIDE SEQUENCE [LARGE SCALE GENOMIC DNA]</scope>
    <source>
        <strain evidence="3">PSBB022</strain>
    </source>
</reference>
<sequence>MKMKQKLVAGAIALSAMAGFSVPAAHAEVSASVGAANMYYWRGFDLGGGDAQVWGDINVSAAGFYGGVWASSGDAAMGQEYDLYAGYGHEFGDFTVDVSLWSYNYPSSDDGVAPGDLTEAVIALGYGPVTATYYKNIASKFGDNSYTYATLAVELGKVTLKYGVHSQDDQGEGTLDEVAHIDATYAYNDKLSFTVGKIVDDGISKVGDEAKFVVAFSLPIE</sequence>
<dbReference type="Proteomes" id="UP000216101">
    <property type="component" value="Unassembled WGS sequence"/>
</dbReference>
<evidence type="ECO:0008006" key="4">
    <source>
        <dbReference type="Google" id="ProtNLM"/>
    </source>
</evidence>
<keyword evidence="1" id="KW-0732">Signal</keyword>
<proteinExistence type="predicted"/>
<dbReference type="EMBL" id="NHNI01000001">
    <property type="protein sequence ID" value="OZY86619.1"/>
    <property type="molecule type" value="Genomic_DNA"/>
</dbReference>
<evidence type="ECO:0000256" key="1">
    <source>
        <dbReference type="SAM" id="SignalP"/>
    </source>
</evidence>
<feature type="signal peptide" evidence="1">
    <location>
        <begin position="1"/>
        <end position="27"/>
    </location>
</feature>
<gene>
    <name evidence="2" type="ORF">CBP51_06260</name>
</gene>
<protein>
    <recommendedName>
        <fullName evidence="4">Histidine kinase</fullName>
    </recommendedName>
</protein>
<dbReference type="RefSeq" id="WP_094984243.1">
    <property type="nucleotide sequence ID" value="NZ_NHNI01000001.1"/>
</dbReference>
<name>A0A266QB81_9GAMM</name>
<dbReference type="InterPro" id="IPR010239">
    <property type="entry name" value="CHP02001"/>
</dbReference>
<dbReference type="NCBIfam" id="TIGR02001">
    <property type="entry name" value="gcw_chp"/>
    <property type="match status" value="1"/>
</dbReference>
<accession>A0A266QB81</accession>
<feature type="chain" id="PRO_5012199102" description="Histidine kinase" evidence="1">
    <location>
        <begin position="28"/>
        <end position="221"/>
    </location>
</feature>
<dbReference type="AlphaFoldDB" id="A0A266QB81"/>
<comment type="caution">
    <text evidence="2">The sequence shown here is derived from an EMBL/GenBank/DDBJ whole genome shotgun (WGS) entry which is preliminary data.</text>
</comment>